<dbReference type="EMBL" id="CP143788">
    <property type="protein sequence ID" value="WVN89470.1"/>
    <property type="molecule type" value="Genomic_DNA"/>
</dbReference>
<dbReference type="PROSITE" id="PS52039">
    <property type="entry name" value="TOPO_IA_2"/>
    <property type="match status" value="1"/>
</dbReference>
<dbReference type="InterPro" id="IPR013497">
    <property type="entry name" value="Topo_IA_cen"/>
</dbReference>
<dbReference type="InterPro" id="IPR013825">
    <property type="entry name" value="Topo_IA_cen_sub2"/>
</dbReference>
<protein>
    <recommendedName>
        <fullName evidence="3 12">DNA topoisomerase</fullName>
        <ecNumber evidence="3 12">5.6.2.1</ecNumber>
    </recommendedName>
</protein>
<evidence type="ECO:0000256" key="9">
    <source>
        <dbReference type="ARBA" id="ARBA00023125"/>
    </source>
</evidence>
<dbReference type="InterPro" id="IPR034144">
    <property type="entry name" value="TOPRIM_TopoIII"/>
</dbReference>
<feature type="compositionally biased region" description="Basic residues" evidence="13">
    <location>
        <begin position="877"/>
        <end position="896"/>
    </location>
</feature>
<evidence type="ECO:0000256" key="10">
    <source>
        <dbReference type="ARBA" id="ARBA00023235"/>
    </source>
</evidence>
<dbReference type="SMART" id="SM00437">
    <property type="entry name" value="TOP1Ac"/>
    <property type="match status" value="1"/>
</dbReference>
<dbReference type="AlphaFoldDB" id="A0AAJ8M1U6"/>
<evidence type="ECO:0000259" key="16">
    <source>
        <dbReference type="PROSITE" id="PS51999"/>
    </source>
</evidence>
<dbReference type="GO" id="GO:0008270">
    <property type="term" value="F:zinc ion binding"/>
    <property type="evidence" value="ECO:0007669"/>
    <property type="project" value="UniProtKB-KW"/>
</dbReference>
<dbReference type="KEGG" id="cdep:91088904"/>
<dbReference type="SUPFAM" id="SSF56712">
    <property type="entry name" value="Prokaryotic type I DNA topoisomerase"/>
    <property type="match status" value="1"/>
</dbReference>
<evidence type="ECO:0000313" key="18">
    <source>
        <dbReference type="EMBL" id="WVN89470.1"/>
    </source>
</evidence>
<dbReference type="InterPro" id="IPR003602">
    <property type="entry name" value="Topo_IA_DNA-bd_dom"/>
</dbReference>
<evidence type="ECO:0000256" key="3">
    <source>
        <dbReference type="ARBA" id="ARBA00012891"/>
    </source>
</evidence>
<dbReference type="InterPro" id="IPR001878">
    <property type="entry name" value="Znf_CCHC"/>
</dbReference>
<dbReference type="FunFam" id="3.40.50.140:FF:000005">
    <property type="entry name" value="DNA topoisomerase"/>
    <property type="match status" value="1"/>
</dbReference>
<dbReference type="Gene3D" id="4.10.60.10">
    <property type="entry name" value="Zinc finger, CCHC-type"/>
    <property type="match status" value="1"/>
</dbReference>
<dbReference type="InterPro" id="IPR013826">
    <property type="entry name" value="Topo_IA_cen_sub3"/>
</dbReference>
<evidence type="ECO:0000256" key="8">
    <source>
        <dbReference type="ARBA" id="ARBA00023029"/>
    </source>
</evidence>
<dbReference type="GO" id="GO:0006397">
    <property type="term" value="P:mRNA processing"/>
    <property type="evidence" value="ECO:0007669"/>
    <property type="project" value="UniProtKB-KW"/>
</dbReference>
<comment type="function">
    <text evidence="12">Introduces a single-strand break via transesterification at a target site in duplex DNA. Releases the supercoiling and torsional tension of DNA introduced during the DNA replication and transcription by transiently cleaving and rejoining one strand of the DNA duplex. The scissile phosphodiester is attacked by the catalytic tyrosine of the enzyme, resulting in the formation of a DNA-(5'-phosphotyrosyl)-enzyme intermediate and the expulsion of a 3'-OH DNA strand.</text>
</comment>
<dbReference type="GO" id="GO:0005634">
    <property type="term" value="C:nucleus"/>
    <property type="evidence" value="ECO:0007669"/>
    <property type="project" value="TreeGrafter"/>
</dbReference>
<evidence type="ECO:0000256" key="12">
    <source>
        <dbReference type="RuleBase" id="RU362092"/>
    </source>
</evidence>
<evidence type="ECO:0000256" key="5">
    <source>
        <dbReference type="ARBA" id="ARBA00022723"/>
    </source>
</evidence>
<feature type="region of interest" description="Disordered" evidence="13">
    <location>
        <begin position="626"/>
        <end position="693"/>
    </location>
</feature>
<feature type="domain" description="Toprim" evidence="15">
    <location>
        <begin position="2"/>
        <end position="151"/>
    </location>
</feature>
<comment type="similarity">
    <text evidence="2 12">Belongs to the type IA topoisomerase family.</text>
</comment>
<feature type="region of interest" description="Disordered" evidence="13">
    <location>
        <begin position="861"/>
        <end position="896"/>
    </location>
</feature>
<reference evidence="18" key="3">
    <citation type="submission" date="2024-01" db="EMBL/GenBank/DDBJ databases">
        <authorList>
            <person name="Coelho M.A."/>
            <person name="David-Palma M."/>
            <person name="Shea T."/>
            <person name="Sun S."/>
            <person name="Cuomo C.A."/>
            <person name="Heitman J."/>
        </authorList>
    </citation>
    <scope>NUCLEOTIDE SEQUENCE</scope>
    <source>
        <strain evidence="18">CBS 7841</strain>
    </source>
</reference>
<dbReference type="PRINTS" id="PR00417">
    <property type="entry name" value="PRTPISMRASEI"/>
</dbReference>
<evidence type="ECO:0000256" key="13">
    <source>
        <dbReference type="SAM" id="MobiDB-lite"/>
    </source>
</evidence>
<accession>A0AAJ8M1U6</accession>
<name>A0AAJ8M1U6_9TREE</name>
<dbReference type="Gene3D" id="1.10.460.10">
    <property type="entry name" value="Topoisomerase I, domain 2"/>
    <property type="match status" value="1"/>
</dbReference>
<dbReference type="Gene3D" id="2.70.20.10">
    <property type="entry name" value="Topoisomerase I, domain 3"/>
    <property type="match status" value="1"/>
</dbReference>
<feature type="domain" description="CCHC-type" evidence="14">
    <location>
        <begin position="852"/>
        <end position="867"/>
    </location>
</feature>
<dbReference type="Pfam" id="PF00098">
    <property type="entry name" value="zf-CCHC"/>
    <property type="match status" value="1"/>
</dbReference>
<dbReference type="FunFam" id="1.10.290.10:FF:000001">
    <property type="entry name" value="DNA topoisomerase"/>
    <property type="match status" value="1"/>
</dbReference>
<gene>
    <name evidence="18" type="ORF">L203_104694</name>
</gene>
<dbReference type="RefSeq" id="XP_066070170.1">
    <property type="nucleotide sequence ID" value="XM_066214073.1"/>
</dbReference>
<dbReference type="SMART" id="SM00493">
    <property type="entry name" value="TOPRIM"/>
    <property type="match status" value="1"/>
</dbReference>
<evidence type="ECO:0000313" key="19">
    <source>
        <dbReference type="Proteomes" id="UP000094043"/>
    </source>
</evidence>
<keyword evidence="8 12" id="KW-0799">Topoisomerase</keyword>
<dbReference type="Gene3D" id="1.10.290.10">
    <property type="entry name" value="Topoisomerase I, domain 4"/>
    <property type="match status" value="1"/>
</dbReference>
<dbReference type="InterPro" id="IPR036875">
    <property type="entry name" value="Znf_CCHC_sf"/>
</dbReference>
<dbReference type="GO" id="GO:0006281">
    <property type="term" value="P:DNA repair"/>
    <property type="evidence" value="ECO:0007669"/>
    <property type="project" value="TreeGrafter"/>
</dbReference>
<dbReference type="CDD" id="cd03362">
    <property type="entry name" value="TOPRIM_TopoIA_TopoIII"/>
    <property type="match status" value="1"/>
</dbReference>
<reference evidence="18" key="2">
    <citation type="journal article" date="2022" name="Elife">
        <title>Obligate sexual reproduction of a homothallic fungus closely related to the Cryptococcus pathogenic species complex.</title>
        <authorList>
            <person name="Passer A.R."/>
            <person name="Clancey S.A."/>
            <person name="Shea T."/>
            <person name="David-Palma M."/>
            <person name="Averette A.F."/>
            <person name="Boekhout T."/>
            <person name="Porcel B.M."/>
            <person name="Nowrousian M."/>
            <person name="Cuomo C.A."/>
            <person name="Sun S."/>
            <person name="Heitman J."/>
            <person name="Coelho M.A."/>
        </authorList>
    </citation>
    <scope>NUCLEOTIDE SEQUENCE</scope>
    <source>
        <strain evidence="18">CBS 7841</strain>
    </source>
</reference>
<keyword evidence="19" id="KW-1185">Reference proteome</keyword>
<dbReference type="InterPro" id="IPR006171">
    <property type="entry name" value="TOPRIM_dom"/>
</dbReference>
<dbReference type="Pfam" id="PF06839">
    <property type="entry name" value="Zn_ribbon_GRF"/>
    <property type="match status" value="2"/>
</dbReference>
<dbReference type="Gene3D" id="3.40.50.140">
    <property type="match status" value="1"/>
</dbReference>
<keyword evidence="6 11" id="KW-0863">Zinc-finger</keyword>
<dbReference type="Pfam" id="PF01131">
    <property type="entry name" value="Topoisom_bac"/>
    <property type="match status" value="1"/>
</dbReference>
<evidence type="ECO:0000259" key="15">
    <source>
        <dbReference type="PROSITE" id="PS50880"/>
    </source>
</evidence>
<feature type="domain" description="Topo IA-type catalytic" evidence="17">
    <location>
        <begin position="169"/>
        <end position="598"/>
    </location>
</feature>
<dbReference type="SUPFAM" id="SSF57756">
    <property type="entry name" value="Retrovirus zinc finger-like domains"/>
    <property type="match status" value="1"/>
</dbReference>
<evidence type="ECO:0000256" key="11">
    <source>
        <dbReference type="PROSITE-ProRule" id="PRU00047"/>
    </source>
</evidence>
<dbReference type="PROSITE" id="PS50880">
    <property type="entry name" value="TOPRIM"/>
    <property type="match status" value="1"/>
</dbReference>
<dbReference type="EC" id="5.6.2.1" evidence="3 12"/>
<evidence type="ECO:0000256" key="2">
    <source>
        <dbReference type="ARBA" id="ARBA00009446"/>
    </source>
</evidence>
<dbReference type="GO" id="GO:0031422">
    <property type="term" value="C:RecQ family helicase-topoisomerase III complex"/>
    <property type="evidence" value="ECO:0007669"/>
    <property type="project" value="TreeGrafter"/>
</dbReference>
<keyword evidence="4" id="KW-0507">mRNA processing</keyword>
<dbReference type="SMART" id="SM00436">
    <property type="entry name" value="TOP1Bc"/>
    <property type="match status" value="1"/>
</dbReference>
<keyword evidence="10 12" id="KW-0413">Isomerase</keyword>
<feature type="domain" description="GRF-type" evidence="16">
    <location>
        <begin position="710"/>
        <end position="753"/>
    </location>
</feature>
<keyword evidence="5" id="KW-0479">Metal-binding</keyword>
<sequence>MRVLCVAEKPSIAKSITEILSGGRWDTRNSNHQYIRNYDFVYDLPLPLGDGRGANFTVTAVLGHLTSSDFHDNYRKWSACEPFALFEAPIVNFIPPALKAVEQNLQNEARRADVLMIWTDCDREGEHIGSEVVEVCRKVNRGILVKRARFSAIIPAQIHQAASQANALDLLQADAVSTRISLDLRIGSAFTRLITLSLQPRIAELSEQVISYGPCQFPTLGFVVEQYNRVQAFVPETFWYVHVALEREHEDGERSVVEFKWSRGHLFDLEMAAVLYEQVVETGEAIVTKVESKPTTKWKPLPLTTVELQQSGSRLLHMTPKKVLDLAEKLYQKGFLSYPRTETDQYDFEFDFQSLLRKQTHSSNWGEYSQRLLDGGFQKPRNGKKNDKAHPPIHPTNFVGNLEGDEKRVYEFVTRRFLANCSKNAEGKTTTVDIEIAGESFSISGLIVLARNYLEVYPYDKWAARTLPDFQEGELFVPDIVELKEGTTTKPNLLTEADLVGLMDKNGIGTDATIAEHIAKIIERSYVTERQEARNKYLVPSSLGIGLVKGFNAIEFDRSLSKPHLRRETEHRMQLICDGVRSKEGISEQTLDEYKEVFVKARREFHIVINSVLSYLQGEGEEQEALRAAARGTRGTRGTRGRRGRATSDRGGKGNGNDDEDDDGPPRGGGAIRARGISRSRSVRGRGAAAPAVARRIRSPTFDELAGKQCKCLLPAISRVVNKADSIHKGKKFWTCSKPQGEQCGFFEWENDDVGSNRSTNDFLSSKRQRLMCRNDKDDSEHVECKCGLEAVIATVSKDGTNKGRKFWACPNNPKARCGFFQWQDDPNANFSNFGSKVCGGERREGGPMGECYKCHQAGHWASNCPKDSNGEGSSYRGKKRERGRGRGKGRGKGRR</sequence>
<dbReference type="GO" id="GO:0003917">
    <property type="term" value="F:DNA topoisomerase type I (single strand cut, ATP-independent) activity"/>
    <property type="evidence" value="ECO:0007669"/>
    <property type="project" value="UniProtKB-EC"/>
</dbReference>
<dbReference type="PROSITE" id="PS51999">
    <property type="entry name" value="ZF_GRF"/>
    <property type="match status" value="2"/>
</dbReference>
<dbReference type="InterPro" id="IPR003601">
    <property type="entry name" value="Topo_IA_2"/>
</dbReference>
<dbReference type="GO" id="GO:0006265">
    <property type="term" value="P:DNA topological change"/>
    <property type="evidence" value="ECO:0007669"/>
    <property type="project" value="InterPro"/>
</dbReference>
<dbReference type="PROSITE" id="PS50158">
    <property type="entry name" value="ZF_CCHC"/>
    <property type="match status" value="1"/>
</dbReference>
<evidence type="ECO:0000259" key="17">
    <source>
        <dbReference type="PROSITE" id="PS52039"/>
    </source>
</evidence>
<dbReference type="Proteomes" id="UP000094043">
    <property type="component" value="Chromosome 5"/>
</dbReference>
<keyword evidence="9 12" id="KW-0238">DNA-binding</keyword>
<dbReference type="PROSITE" id="PS00396">
    <property type="entry name" value="TOPO_IA_1"/>
    <property type="match status" value="1"/>
</dbReference>
<dbReference type="InterPro" id="IPR023405">
    <property type="entry name" value="Topo_IA_core_domain"/>
</dbReference>
<dbReference type="InterPro" id="IPR013824">
    <property type="entry name" value="Topo_IA_cen_sub1"/>
</dbReference>
<evidence type="ECO:0000256" key="1">
    <source>
        <dbReference type="ARBA" id="ARBA00000213"/>
    </source>
</evidence>
<comment type="catalytic activity">
    <reaction evidence="1 12">
        <text>ATP-independent breakage of single-stranded DNA, followed by passage and rejoining.</text>
        <dbReference type="EC" id="5.6.2.1"/>
    </reaction>
</comment>
<evidence type="ECO:0000256" key="6">
    <source>
        <dbReference type="ARBA" id="ARBA00022771"/>
    </source>
</evidence>
<organism evidence="18 19">
    <name type="scientific">Cryptococcus depauperatus CBS 7841</name>
    <dbReference type="NCBI Taxonomy" id="1295531"/>
    <lineage>
        <taxon>Eukaryota</taxon>
        <taxon>Fungi</taxon>
        <taxon>Dikarya</taxon>
        <taxon>Basidiomycota</taxon>
        <taxon>Agaricomycotina</taxon>
        <taxon>Tremellomycetes</taxon>
        <taxon>Tremellales</taxon>
        <taxon>Cryptococcaceae</taxon>
        <taxon>Cryptococcus</taxon>
    </lineage>
</organism>
<evidence type="ECO:0000256" key="7">
    <source>
        <dbReference type="ARBA" id="ARBA00022833"/>
    </source>
</evidence>
<feature type="domain" description="GRF-type" evidence="16">
    <location>
        <begin position="785"/>
        <end position="827"/>
    </location>
</feature>
<dbReference type="CDD" id="cd00186">
    <property type="entry name" value="TOP1Ac"/>
    <property type="match status" value="1"/>
</dbReference>
<keyword evidence="7" id="KW-0862">Zinc</keyword>
<dbReference type="InterPro" id="IPR023406">
    <property type="entry name" value="Topo_IA_AS"/>
</dbReference>
<proteinExistence type="inferred from homology"/>
<dbReference type="InterPro" id="IPR010666">
    <property type="entry name" value="Znf_GRF"/>
</dbReference>
<dbReference type="PANTHER" id="PTHR11390:SF21">
    <property type="entry name" value="DNA TOPOISOMERASE 3-ALPHA"/>
    <property type="match status" value="1"/>
</dbReference>
<reference evidence="18" key="1">
    <citation type="submission" date="2016-06" db="EMBL/GenBank/DDBJ databases">
        <authorList>
            <person name="Cuomo C."/>
            <person name="Litvintseva A."/>
            <person name="Heitman J."/>
            <person name="Chen Y."/>
            <person name="Sun S."/>
            <person name="Springer D."/>
            <person name="Dromer F."/>
            <person name="Young S."/>
            <person name="Zeng Q."/>
            <person name="Chapman S."/>
            <person name="Gujja S."/>
            <person name="Saif S."/>
            <person name="Birren B."/>
        </authorList>
    </citation>
    <scope>NUCLEOTIDE SEQUENCE</scope>
    <source>
        <strain evidence="18">CBS 7841</strain>
    </source>
</reference>
<dbReference type="GO" id="GO:0003677">
    <property type="term" value="F:DNA binding"/>
    <property type="evidence" value="ECO:0007669"/>
    <property type="project" value="UniProtKB-KW"/>
</dbReference>
<dbReference type="PANTHER" id="PTHR11390">
    <property type="entry name" value="PROKARYOTIC DNA TOPOISOMERASE"/>
    <property type="match status" value="1"/>
</dbReference>
<evidence type="ECO:0000259" key="14">
    <source>
        <dbReference type="PROSITE" id="PS50158"/>
    </source>
</evidence>
<evidence type="ECO:0000256" key="4">
    <source>
        <dbReference type="ARBA" id="ARBA00022664"/>
    </source>
</evidence>
<dbReference type="InterPro" id="IPR000380">
    <property type="entry name" value="Topo_IA"/>
</dbReference>
<dbReference type="SMART" id="SM00343">
    <property type="entry name" value="ZnF_C2HC"/>
    <property type="match status" value="1"/>
</dbReference>
<dbReference type="GO" id="GO:0006310">
    <property type="term" value="P:DNA recombination"/>
    <property type="evidence" value="ECO:0007669"/>
    <property type="project" value="TreeGrafter"/>
</dbReference>
<dbReference type="GeneID" id="91088904"/>
<dbReference type="Pfam" id="PF01751">
    <property type="entry name" value="Toprim"/>
    <property type="match status" value="1"/>
</dbReference>